<protein>
    <recommendedName>
        <fullName evidence="2">Protein Flattop</fullName>
    </recommendedName>
    <alternativeName>
        <fullName evidence="3">Cilia- and flagella-associated protein 126</fullName>
    </alternativeName>
</protein>
<feature type="compositionally biased region" description="Polar residues" evidence="5">
    <location>
        <begin position="165"/>
        <end position="187"/>
    </location>
</feature>
<evidence type="ECO:0000256" key="5">
    <source>
        <dbReference type="SAM" id="MobiDB-lite"/>
    </source>
</evidence>
<evidence type="ECO:0000313" key="6">
    <source>
        <dbReference type="EMBL" id="PWA33759.1"/>
    </source>
</evidence>
<feature type="compositionally biased region" description="Basic and acidic residues" evidence="5">
    <location>
        <begin position="110"/>
        <end position="119"/>
    </location>
</feature>
<accession>A0A315WD72</accession>
<dbReference type="Proteomes" id="UP000250572">
    <property type="component" value="Unassembled WGS sequence"/>
</dbReference>
<evidence type="ECO:0000256" key="2">
    <source>
        <dbReference type="ARBA" id="ARBA00019181"/>
    </source>
</evidence>
<dbReference type="STRING" id="33528.ENSGAFP00000000144"/>
<comment type="caution">
    <text evidence="6">The sequence shown here is derived from an EMBL/GenBank/DDBJ whole genome shotgun (WGS) entry which is preliminary data.</text>
</comment>
<evidence type="ECO:0000256" key="1">
    <source>
        <dbReference type="ARBA" id="ARBA00009887"/>
    </source>
</evidence>
<sequence length="217" mass="23699">MSSNYSANQYEGTFGSKRLQNWCTSKGFKERPSAHVGHTSFIVNSRGHLLPTVKKGVTWPDFKGTWDLPTRIPANHINPTARSKDGLRRLKLWGICPPEEGKSQSGRGSRNTDVDKQTSEDAPQQAADPPKEAEVRSESQNRSVAGSGSQGSQRGEPGSPAQEDLQATQQDKPTSATEKSPPVTSRVGSDAQDIPESILETPHTMIRYTKATVMNKE</sequence>
<reference evidence="6 7" key="1">
    <citation type="journal article" date="2018" name="G3 (Bethesda)">
        <title>A High-Quality Reference Genome for the Invasive Mosquitofish Gambusia affinis Using a Chicago Library.</title>
        <authorList>
            <person name="Hoffberg S.L."/>
            <person name="Troendle N.J."/>
            <person name="Glenn T.C."/>
            <person name="Mahmud O."/>
            <person name="Louha S."/>
            <person name="Chalopin D."/>
            <person name="Bennetzen J.L."/>
            <person name="Mauricio R."/>
        </authorList>
    </citation>
    <scope>NUCLEOTIDE SEQUENCE [LARGE SCALE GENOMIC DNA]</scope>
    <source>
        <strain evidence="6">NE01/NJP1002.9</strain>
        <tissue evidence="6">Muscle</tissue>
    </source>
</reference>
<evidence type="ECO:0000256" key="4">
    <source>
        <dbReference type="ARBA" id="ARBA00045261"/>
    </source>
</evidence>
<dbReference type="InterPro" id="IPR038797">
    <property type="entry name" value="Fltp"/>
</dbReference>
<dbReference type="Pfam" id="PF22611">
    <property type="entry name" value="CFAP126"/>
    <property type="match status" value="1"/>
</dbReference>
<evidence type="ECO:0000313" key="7">
    <source>
        <dbReference type="Proteomes" id="UP000250572"/>
    </source>
</evidence>
<gene>
    <name evidence="6" type="ORF">CCH79_00019945</name>
</gene>
<feature type="region of interest" description="Disordered" evidence="5">
    <location>
        <begin position="96"/>
        <end position="217"/>
    </location>
</feature>
<dbReference type="PANTHER" id="PTHR34639:SF1">
    <property type="entry name" value="PROTEIN FLATTOP"/>
    <property type="match status" value="1"/>
</dbReference>
<feature type="compositionally biased region" description="Polar residues" evidence="5">
    <location>
        <begin position="140"/>
        <end position="153"/>
    </location>
</feature>
<name>A0A315WD72_GAMAF</name>
<dbReference type="AlphaFoldDB" id="A0A315WD72"/>
<comment type="function">
    <text evidence="4">Microtubule inner protein (MIP) part of the dynein-decorated doublet microtubules (DMTs) in cilia axoneme. Acts as a regulator of cilium basal body docking and positioning in mono- and multiciliated cells. Regulates basal body docking and cilia formation in multiciliated lung cells. Regulates kinocilium positioning and stereocilia bundle morphogenesis in the inner ear.</text>
</comment>
<dbReference type="GO" id="GO:0036064">
    <property type="term" value="C:ciliary basal body"/>
    <property type="evidence" value="ECO:0007669"/>
    <property type="project" value="TreeGrafter"/>
</dbReference>
<feature type="compositionally biased region" description="Basic and acidic residues" evidence="5">
    <location>
        <begin position="129"/>
        <end position="139"/>
    </location>
</feature>
<dbReference type="GO" id="GO:0044782">
    <property type="term" value="P:cilium organization"/>
    <property type="evidence" value="ECO:0007669"/>
    <property type="project" value="TreeGrafter"/>
</dbReference>
<proteinExistence type="inferred from homology"/>
<keyword evidence="7" id="KW-1185">Reference proteome</keyword>
<dbReference type="EMBL" id="NHOQ01000023">
    <property type="protein sequence ID" value="PWA33759.1"/>
    <property type="molecule type" value="Genomic_DNA"/>
</dbReference>
<dbReference type="PANTHER" id="PTHR34639">
    <property type="entry name" value="PROTEIN FLATTOP"/>
    <property type="match status" value="1"/>
</dbReference>
<comment type="similarity">
    <text evidence="1">Belongs to the Flattop family.</text>
</comment>
<feature type="non-terminal residue" evidence="6">
    <location>
        <position position="217"/>
    </location>
</feature>
<organism evidence="6 7">
    <name type="scientific">Gambusia affinis</name>
    <name type="common">Western mosquitofish</name>
    <name type="synonym">Heterandria affinis</name>
    <dbReference type="NCBI Taxonomy" id="33528"/>
    <lineage>
        <taxon>Eukaryota</taxon>
        <taxon>Metazoa</taxon>
        <taxon>Chordata</taxon>
        <taxon>Craniata</taxon>
        <taxon>Vertebrata</taxon>
        <taxon>Euteleostomi</taxon>
        <taxon>Actinopterygii</taxon>
        <taxon>Neopterygii</taxon>
        <taxon>Teleostei</taxon>
        <taxon>Neoteleostei</taxon>
        <taxon>Acanthomorphata</taxon>
        <taxon>Ovalentaria</taxon>
        <taxon>Atherinomorphae</taxon>
        <taxon>Cyprinodontiformes</taxon>
        <taxon>Poeciliidae</taxon>
        <taxon>Poeciliinae</taxon>
        <taxon>Gambusia</taxon>
    </lineage>
</organism>
<evidence type="ECO:0000256" key="3">
    <source>
        <dbReference type="ARBA" id="ARBA00033306"/>
    </source>
</evidence>
<dbReference type="CDD" id="cd23705">
    <property type="entry name" value="Flattop"/>
    <property type="match status" value="1"/>
</dbReference>